<dbReference type="SUPFAM" id="SSF53756">
    <property type="entry name" value="UDP-Glycosyltransferase/glycogen phosphorylase"/>
    <property type="match status" value="1"/>
</dbReference>
<dbReference type="CDD" id="cd03789">
    <property type="entry name" value="GT9_LPS_heptosyltransferase"/>
    <property type="match status" value="1"/>
</dbReference>
<evidence type="ECO:0000313" key="4">
    <source>
        <dbReference type="Proteomes" id="UP000029921"/>
    </source>
</evidence>
<dbReference type="PANTHER" id="PTHR30160:SF1">
    <property type="entry name" value="LIPOPOLYSACCHARIDE 1,2-N-ACETYLGLUCOSAMINETRANSFERASE-RELATED"/>
    <property type="match status" value="1"/>
</dbReference>
<evidence type="ECO:0000313" key="3">
    <source>
        <dbReference type="EMBL" id="TLD93547.1"/>
    </source>
</evidence>
<comment type="caution">
    <text evidence="3">The sequence shown here is derived from an EMBL/GenBank/DDBJ whole genome shotgun (WGS) entry which is preliminary data.</text>
</comment>
<proteinExistence type="predicted"/>
<keyword evidence="4" id="KW-1185">Reference proteome</keyword>
<dbReference type="EMBL" id="JRPE02000002">
    <property type="protein sequence ID" value="TLD93547.1"/>
    <property type="molecule type" value="Genomic_DNA"/>
</dbReference>
<keyword evidence="2" id="KW-0808">Transferase</keyword>
<dbReference type="InterPro" id="IPR002201">
    <property type="entry name" value="Glyco_trans_9"/>
</dbReference>
<accession>A0A4U8T4S8</accession>
<evidence type="ECO:0000256" key="2">
    <source>
        <dbReference type="ARBA" id="ARBA00022679"/>
    </source>
</evidence>
<gene>
    <name evidence="3" type="ORF">LS74_002155</name>
</gene>
<name>A0A4U8T4S8_9HELI</name>
<keyword evidence="1" id="KW-0328">Glycosyltransferase</keyword>
<protein>
    <submittedName>
        <fullName evidence="3">Lipopolysaccharide heptosyltransferase family protein</fullName>
    </submittedName>
</protein>
<sequence length="395" mass="45440">MLKSILRPILLPILEPCISILAYTKPKIHRQKSIVILRTDAIGDYLLFRAFLNEIRAAYPTYHITLIGNSAWRDLYECFDSAYCDECVWISTADFQTKRFYKTIAILRHIKQIRYELLINPQHSRDKLNATIASHINALSKIAPQGDDVNLSPRKKAKHDRIYSTLTPSSPEILFEFYRNKEFFEQLLQKPLSTSPKLHLPPPTPPHYKQPYSILFVGASAKYRRWSVEHFAEVGEYLIQTHNHNILICGGNGDVESGFYLEQLLQAKVKDCKQSIYNLTGKTTLVELAFLVYNGNLLVSNETSAVHLAALLDTAIIIAVSNGNHLGRFIPYPKEIRDKYYPVFHPYITANYARYKELSNAFTYKSTLDINEIKPEQVIGIIDQIYTQTNIKERQ</sequence>
<reference evidence="3 4" key="1">
    <citation type="journal article" date="2014" name="Genome Announc.">
        <title>Draft genome sequences of eight enterohepatic helicobacter species isolated from both laboratory and wild rodents.</title>
        <authorList>
            <person name="Sheh A."/>
            <person name="Shen Z."/>
            <person name="Fox J.G."/>
        </authorList>
    </citation>
    <scope>NUCLEOTIDE SEQUENCE [LARGE SCALE GENOMIC DNA]</scope>
    <source>
        <strain evidence="3 4">MIT 96-1001</strain>
    </source>
</reference>
<dbReference type="AlphaFoldDB" id="A0A4U8T4S8"/>
<dbReference type="Gene3D" id="3.40.50.2000">
    <property type="entry name" value="Glycogen Phosphorylase B"/>
    <property type="match status" value="2"/>
</dbReference>
<dbReference type="InterPro" id="IPR051199">
    <property type="entry name" value="LPS_LOS_Heptosyltrfase"/>
</dbReference>
<dbReference type="PANTHER" id="PTHR30160">
    <property type="entry name" value="TETRAACYLDISACCHARIDE 4'-KINASE-RELATED"/>
    <property type="match status" value="1"/>
</dbReference>
<organism evidence="3 4">
    <name type="scientific">Helicobacter magdeburgensis</name>
    <dbReference type="NCBI Taxonomy" id="471858"/>
    <lineage>
        <taxon>Bacteria</taxon>
        <taxon>Pseudomonadati</taxon>
        <taxon>Campylobacterota</taxon>
        <taxon>Epsilonproteobacteria</taxon>
        <taxon>Campylobacterales</taxon>
        <taxon>Helicobacteraceae</taxon>
        <taxon>Helicobacter</taxon>
    </lineage>
</organism>
<dbReference type="Pfam" id="PF01075">
    <property type="entry name" value="Glyco_transf_9"/>
    <property type="match status" value="1"/>
</dbReference>
<evidence type="ECO:0000256" key="1">
    <source>
        <dbReference type="ARBA" id="ARBA00022676"/>
    </source>
</evidence>
<dbReference type="GO" id="GO:0005829">
    <property type="term" value="C:cytosol"/>
    <property type="evidence" value="ECO:0007669"/>
    <property type="project" value="TreeGrafter"/>
</dbReference>
<dbReference type="RefSeq" id="WP_138128738.1">
    <property type="nucleotide sequence ID" value="NZ_JRPE02000002.1"/>
</dbReference>
<dbReference type="GO" id="GO:0008713">
    <property type="term" value="F:ADP-heptose-lipopolysaccharide heptosyltransferase activity"/>
    <property type="evidence" value="ECO:0007669"/>
    <property type="project" value="TreeGrafter"/>
</dbReference>
<dbReference type="Proteomes" id="UP000029921">
    <property type="component" value="Unassembled WGS sequence"/>
</dbReference>
<dbReference type="GO" id="GO:0009244">
    <property type="term" value="P:lipopolysaccharide core region biosynthetic process"/>
    <property type="evidence" value="ECO:0007669"/>
    <property type="project" value="TreeGrafter"/>
</dbReference>